<evidence type="ECO:0000313" key="9">
    <source>
        <dbReference type="Proteomes" id="UP000054270"/>
    </source>
</evidence>
<sequence>MPVTSDDPLDEALRPPPDETPAEREIRLEREAEAKRISLAIDASIKAERQARRKKRIVRLLLLGQSESGKSTTLRQFQRLYTPTAFREERILWRAVIQLNIVRSIRTIIEALSSPSSPYSSPRSRARSISRTRPPPLPSQNAHFSPPPYGIDNNGRNGYSGRSHGHGADMQFSYASNSHYPPVPSQPRHNHYSDPDADYEVDSDTEFTIANNSWPNGSPNLEPSPRSDPSGSSTTTLAHTPFEVLKARLLPLQHIEALLIAKLVPPNEEEATQLAGPGYPSPTESYFSMHTSRHNGHGHGHHRSQSYRNQEIFVRPGPGWKGGLSRARVNFSDHFEPHDTSTTSNGHRPMSAGNTGLETPDEPQEVLYSCRKDMIHLWNDEHIRDILRRRKIRLEEGSGFFLDDLERVTALKYMPTDDDVLKARLKTVGVSEYKFEMEISAGRDSGTEWRIVDVGGSRSQRPTWAPFFDDVDAIIFLAPISGFDQVLAEDRTVNRLEDSVLLWKAVCSSKLLASVDLVLFLNKCDILEKKLASGIRLSKYVRSYGDRPNDLDSVSKYLRGKFSAIHREYSPNPRKFYAFCTSVTDTATTAGIIASVRDMVIRQHLKQSKLL</sequence>
<keyword evidence="3 5" id="KW-0342">GTP-binding</keyword>
<dbReference type="EMBL" id="KN817526">
    <property type="protein sequence ID" value="KJA26829.1"/>
    <property type="molecule type" value="Genomic_DNA"/>
</dbReference>
<dbReference type="Gene3D" id="1.10.400.10">
    <property type="entry name" value="GI Alpha 1, domain 2-like"/>
    <property type="match status" value="1"/>
</dbReference>
<dbReference type="PROSITE" id="PS51882">
    <property type="entry name" value="G_ALPHA"/>
    <property type="match status" value="1"/>
</dbReference>
<dbReference type="InterPro" id="IPR001019">
    <property type="entry name" value="Gprotein_alpha_su"/>
</dbReference>
<feature type="compositionally biased region" description="Basic and acidic residues" evidence="7">
    <location>
        <begin position="11"/>
        <end position="24"/>
    </location>
</feature>
<keyword evidence="1 6" id="KW-0479">Metal-binding</keyword>
<gene>
    <name evidence="8" type="ORF">HYPSUDRAFT_198627</name>
</gene>
<feature type="region of interest" description="Disordered" evidence="7">
    <location>
        <begin position="336"/>
        <end position="361"/>
    </location>
</feature>
<dbReference type="SUPFAM" id="SSF47895">
    <property type="entry name" value="Transducin (alpha subunit), insertion domain"/>
    <property type="match status" value="1"/>
</dbReference>
<dbReference type="GO" id="GO:0046872">
    <property type="term" value="F:metal ion binding"/>
    <property type="evidence" value="ECO:0007669"/>
    <property type="project" value="UniProtKB-KW"/>
</dbReference>
<evidence type="ECO:0000256" key="7">
    <source>
        <dbReference type="SAM" id="MobiDB-lite"/>
    </source>
</evidence>
<keyword evidence="2 5" id="KW-0547">Nucleotide-binding</keyword>
<dbReference type="InterPro" id="IPR011025">
    <property type="entry name" value="GproteinA_insert"/>
</dbReference>
<evidence type="ECO:0000256" key="5">
    <source>
        <dbReference type="PIRSR" id="PIRSR601019-1"/>
    </source>
</evidence>
<keyword evidence="9" id="KW-1185">Reference proteome</keyword>
<dbReference type="GO" id="GO:0031683">
    <property type="term" value="F:G-protein beta/gamma-subunit complex binding"/>
    <property type="evidence" value="ECO:0007669"/>
    <property type="project" value="InterPro"/>
</dbReference>
<dbReference type="AlphaFoldDB" id="A0A0D2P796"/>
<dbReference type="STRING" id="945553.A0A0D2P796"/>
<feature type="region of interest" description="Disordered" evidence="7">
    <location>
        <begin position="1"/>
        <end position="24"/>
    </location>
</feature>
<feature type="binding site" evidence="5">
    <location>
        <begin position="421"/>
        <end position="427"/>
    </location>
    <ligand>
        <name>GTP</name>
        <dbReference type="ChEBI" id="CHEBI:37565"/>
    </ligand>
</feature>
<dbReference type="OrthoDB" id="5817230at2759"/>
<dbReference type="Pfam" id="PF00503">
    <property type="entry name" value="G-alpha"/>
    <property type="match status" value="2"/>
</dbReference>
<organism evidence="8 9">
    <name type="scientific">Hypholoma sublateritium (strain FD-334 SS-4)</name>
    <dbReference type="NCBI Taxonomy" id="945553"/>
    <lineage>
        <taxon>Eukaryota</taxon>
        <taxon>Fungi</taxon>
        <taxon>Dikarya</taxon>
        <taxon>Basidiomycota</taxon>
        <taxon>Agaricomycotina</taxon>
        <taxon>Agaricomycetes</taxon>
        <taxon>Agaricomycetidae</taxon>
        <taxon>Agaricales</taxon>
        <taxon>Agaricineae</taxon>
        <taxon>Strophariaceae</taxon>
        <taxon>Hypholoma</taxon>
    </lineage>
</organism>
<name>A0A0D2P796_HYPSF</name>
<feature type="compositionally biased region" description="Polar residues" evidence="7">
    <location>
        <begin position="206"/>
        <end position="236"/>
    </location>
</feature>
<dbReference type="Proteomes" id="UP000054270">
    <property type="component" value="Unassembled WGS sequence"/>
</dbReference>
<accession>A0A0D2P796</accession>
<dbReference type="GO" id="GO:0007188">
    <property type="term" value="P:adenylate cyclase-modulating G protein-coupled receptor signaling pathway"/>
    <property type="evidence" value="ECO:0007669"/>
    <property type="project" value="TreeGrafter"/>
</dbReference>
<dbReference type="OMA" id="DMVVREH"/>
<dbReference type="PANTHER" id="PTHR10218:SF360">
    <property type="entry name" value="GUANINE NUCLEOTIDE-BINDING PROTEIN SUBUNIT ALPHA HOMOLOG"/>
    <property type="match status" value="1"/>
</dbReference>
<keyword evidence="4" id="KW-0807">Transducer</keyword>
<protein>
    <recommendedName>
        <fullName evidence="10">G-alpha-domain-containing protein</fullName>
    </recommendedName>
</protein>
<reference evidence="9" key="1">
    <citation type="submission" date="2014-04" db="EMBL/GenBank/DDBJ databases">
        <title>Evolutionary Origins and Diversification of the Mycorrhizal Mutualists.</title>
        <authorList>
            <consortium name="DOE Joint Genome Institute"/>
            <consortium name="Mycorrhizal Genomics Consortium"/>
            <person name="Kohler A."/>
            <person name="Kuo A."/>
            <person name="Nagy L.G."/>
            <person name="Floudas D."/>
            <person name="Copeland A."/>
            <person name="Barry K.W."/>
            <person name="Cichocki N."/>
            <person name="Veneault-Fourrey C."/>
            <person name="LaButti K."/>
            <person name="Lindquist E.A."/>
            <person name="Lipzen A."/>
            <person name="Lundell T."/>
            <person name="Morin E."/>
            <person name="Murat C."/>
            <person name="Riley R."/>
            <person name="Ohm R."/>
            <person name="Sun H."/>
            <person name="Tunlid A."/>
            <person name="Henrissat B."/>
            <person name="Grigoriev I.V."/>
            <person name="Hibbett D.S."/>
            <person name="Martin F."/>
        </authorList>
    </citation>
    <scope>NUCLEOTIDE SEQUENCE [LARGE SCALE GENOMIC DNA]</scope>
    <source>
        <strain evidence="9">FD-334 SS-4</strain>
    </source>
</reference>
<proteinExistence type="predicted"/>
<dbReference type="InterPro" id="IPR027417">
    <property type="entry name" value="P-loop_NTPase"/>
</dbReference>
<evidence type="ECO:0000313" key="8">
    <source>
        <dbReference type="EMBL" id="KJA26829.1"/>
    </source>
</evidence>
<dbReference type="GO" id="GO:0005834">
    <property type="term" value="C:heterotrimeric G-protein complex"/>
    <property type="evidence" value="ECO:0007669"/>
    <property type="project" value="TreeGrafter"/>
</dbReference>
<dbReference type="SUPFAM" id="SSF52540">
    <property type="entry name" value="P-loop containing nucleoside triphosphate hydrolases"/>
    <property type="match status" value="1"/>
</dbReference>
<dbReference type="GO" id="GO:0005737">
    <property type="term" value="C:cytoplasm"/>
    <property type="evidence" value="ECO:0007669"/>
    <property type="project" value="TreeGrafter"/>
</dbReference>
<dbReference type="PANTHER" id="PTHR10218">
    <property type="entry name" value="GTP-BINDING PROTEIN ALPHA SUBUNIT"/>
    <property type="match status" value="1"/>
</dbReference>
<evidence type="ECO:0000256" key="6">
    <source>
        <dbReference type="PIRSR" id="PIRSR601019-2"/>
    </source>
</evidence>
<keyword evidence="6" id="KW-0460">Magnesium</keyword>
<evidence type="ECO:0000256" key="2">
    <source>
        <dbReference type="ARBA" id="ARBA00022741"/>
    </source>
</evidence>
<feature type="binding site" evidence="5">
    <location>
        <begin position="522"/>
        <end position="525"/>
    </location>
    <ligand>
        <name>GTP</name>
        <dbReference type="ChEBI" id="CHEBI:37565"/>
    </ligand>
</feature>
<evidence type="ECO:0008006" key="10">
    <source>
        <dbReference type="Google" id="ProtNLM"/>
    </source>
</evidence>
<dbReference type="FunFam" id="3.40.50.300:FF:000692">
    <property type="entry name" value="Guanine nucleotide-binding protein subunit alpha"/>
    <property type="match status" value="1"/>
</dbReference>
<feature type="compositionally biased region" description="Basic residues" evidence="7">
    <location>
        <begin position="291"/>
        <end position="305"/>
    </location>
</feature>
<dbReference type="PRINTS" id="PR00318">
    <property type="entry name" value="GPROTEINA"/>
</dbReference>
<feature type="binding site" evidence="6">
    <location>
        <position position="427"/>
    </location>
    <ligand>
        <name>Mg(2+)</name>
        <dbReference type="ChEBI" id="CHEBI:18420"/>
    </ligand>
</feature>
<evidence type="ECO:0000256" key="1">
    <source>
        <dbReference type="ARBA" id="ARBA00022723"/>
    </source>
</evidence>
<dbReference type="SMART" id="SM00275">
    <property type="entry name" value="G_alpha"/>
    <property type="match status" value="1"/>
</dbReference>
<dbReference type="Gene3D" id="3.40.50.300">
    <property type="entry name" value="P-loop containing nucleotide triphosphate hydrolases"/>
    <property type="match status" value="2"/>
</dbReference>
<feature type="compositionally biased region" description="Low complexity" evidence="7">
    <location>
        <begin position="113"/>
        <end position="123"/>
    </location>
</feature>
<dbReference type="GO" id="GO:0005525">
    <property type="term" value="F:GTP binding"/>
    <property type="evidence" value="ECO:0007669"/>
    <property type="project" value="UniProtKB-KW"/>
</dbReference>
<feature type="compositionally biased region" description="Polar residues" evidence="7">
    <location>
        <begin position="340"/>
        <end position="357"/>
    </location>
</feature>
<feature type="region of interest" description="Disordered" evidence="7">
    <location>
        <begin position="271"/>
        <end position="305"/>
    </location>
</feature>
<dbReference type="GO" id="GO:0001664">
    <property type="term" value="F:G protein-coupled receptor binding"/>
    <property type="evidence" value="ECO:0007669"/>
    <property type="project" value="TreeGrafter"/>
</dbReference>
<evidence type="ECO:0000256" key="4">
    <source>
        <dbReference type="ARBA" id="ARBA00023224"/>
    </source>
</evidence>
<feature type="region of interest" description="Disordered" evidence="7">
    <location>
        <begin position="113"/>
        <end position="236"/>
    </location>
</feature>
<dbReference type="GO" id="GO:0003924">
    <property type="term" value="F:GTPase activity"/>
    <property type="evidence" value="ECO:0007669"/>
    <property type="project" value="InterPro"/>
</dbReference>
<evidence type="ECO:0000256" key="3">
    <source>
        <dbReference type="ARBA" id="ARBA00023134"/>
    </source>
</evidence>
<feature type="compositionally biased region" description="Acidic residues" evidence="7">
    <location>
        <begin position="195"/>
        <end position="205"/>
    </location>
</feature>